<evidence type="ECO:0000313" key="2">
    <source>
        <dbReference type="EMBL" id="KAI5350718.1"/>
    </source>
</evidence>
<sequence length="166" mass="18009">MLGTPTILHLIADSQKHVVNPADPATQTPASITTTKGSTFHTSSKTSAWIINPGTTDHMTFDPGQLINCKSSTPSVVSNANGTPSPVDILTGTTIGYGIRRDKLYYLDWAPDSEIKGGQASTTSGTRLEREKDKIWLWHKRLGHASFGYLKKLFPSLFSSLDASSF</sequence>
<dbReference type="EMBL" id="JAJFAZ020000001">
    <property type="protein sequence ID" value="KAI5350718.1"/>
    <property type="molecule type" value="Genomic_DNA"/>
</dbReference>
<evidence type="ECO:0000259" key="1">
    <source>
        <dbReference type="Pfam" id="PF13976"/>
    </source>
</evidence>
<keyword evidence="3" id="KW-1185">Reference proteome</keyword>
<proteinExistence type="predicted"/>
<gene>
    <name evidence="2" type="ORF">L3X38_003609</name>
</gene>
<reference evidence="2 3" key="1">
    <citation type="journal article" date="2022" name="G3 (Bethesda)">
        <title>Whole-genome sequence and methylome profiling of the almond [Prunus dulcis (Mill.) D.A. Webb] cultivar 'Nonpareil'.</title>
        <authorList>
            <person name="D'Amico-Willman K.M."/>
            <person name="Ouma W.Z."/>
            <person name="Meulia T."/>
            <person name="Sideli G.M."/>
            <person name="Gradziel T.M."/>
            <person name="Fresnedo-Ramirez J."/>
        </authorList>
    </citation>
    <scope>NUCLEOTIDE SEQUENCE [LARGE SCALE GENOMIC DNA]</scope>
    <source>
        <strain evidence="2">Clone GOH B32 T37-40</strain>
    </source>
</reference>
<dbReference type="InterPro" id="IPR025724">
    <property type="entry name" value="GAG-pre-integrase_dom"/>
</dbReference>
<comment type="caution">
    <text evidence="2">The sequence shown here is derived from an EMBL/GenBank/DDBJ whole genome shotgun (WGS) entry which is preliminary data.</text>
</comment>
<evidence type="ECO:0000313" key="3">
    <source>
        <dbReference type="Proteomes" id="UP001054821"/>
    </source>
</evidence>
<dbReference type="Pfam" id="PF13976">
    <property type="entry name" value="gag_pre-integrs"/>
    <property type="match status" value="1"/>
</dbReference>
<accession>A0AAD5F2B5</accession>
<dbReference type="AlphaFoldDB" id="A0AAD5F2B5"/>
<dbReference type="Proteomes" id="UP001054821">
    <property type="component" value="Chromosome 1"/>
</dbReference>
<protein>
    <recommendedName>
        <fullName evidence="1">GAG-pre-integrase domain-containing protein</fullName>
    </recommendedName>
</protein>
<name>A0AAD5F2B5_PRUDU</name>
<organism evidence="2 3">
    <name type="scientific">Prunus dulcis</name>
    <name type="common">Almond</name>
    <name type="synonym">Amygdalus dulcis</name>
    <dbReference type="NCBI Taxonomy" id="3755"/>
    <lineage>
        <taxon>Eukaryota</taxon>
        <taxon>Viridiplantae</taxon>
        <taxon>Streptophyta</taxon>
        <taxon>Embryophyta</taxon>
        <taxon>Tracheophyta</taxon>
        <taxon>Spermatophyta</taxon>
        <taxon>Magnoliopsida</taxon>
        <taxon>eudicotyledons</taxon>
        <taxon>Gunneridae</taxon>
        <taxon>Pentapetalae</taxon>
        <taxon>rosids</taxon>
        <taxon>fabids</taxon>
        <taxon>Rosales</taxon>
        <taxon>Rosaceae</taxon>
        <taxon>Amygdaloideae</taxon>
        <taxon>Amygdaleae</taxon>
        <taxon>Prunus</taxon>
    </lineage>
</organism>
<feature type="domain" description="GAG-pre-integrase" evidence="1">
    <location>
        <begin position="103"/>
        <end position="165"/>
    </location>
</feature>